<dbReference type="EMBL" id="AKKV01000043">
    <property type="protein sequence ID" value="EIT83857.1"/>
    <property type="molecule type" value="Genomic_DNA"/>
</dbReference>
<feature type="chain" id="PRO_5038856855" description="Sporulation protein" evidence="1">
    <location>
        <begin position="25"/>
        <end position="153"/>
    </location>
</feature>
<proteinExistence type="predicted"/>
<evidence type="ECO:0008006" key="4">
    <source>
        <dbReference type="Google" id="ProtNLM"/>
    </source>
</evidence>
<dbReference type="PATRIC" id="fig|1196324.3.peg.3781"/>
<reference evidence="2 3" key="1">
    <citation type="journal article" date="2012" name="J. Bacteriol.">
        <title>Genome of Bacillus macauensis ZFHKF-1, a Long-Chain-Forming Bacterium.</title>
        <authorList>
            <person name="Cai L."/>
            <person name="Zhang T."/>
        </authorList>
    </citation>
    <scope>NUCLEOTIDE SEQUENCE [LARGE SCALE GENOMIC DNA]</scope>
    <source>
        <strain evidence="2 3">ZFHKF-1</strain>
    </source>
</reference>
<dbReference type="Proteomes" id="UP000004080">
    <property type="component" value="Unassembled WGS sequence"/>
</dbReference>
<organism evidence="2 3">
    <name type="scientific">Fictibacillus macauensis ZFHKF-1</name>
    <dbReference type="NCBI Taxonomy" id="1196324"/>
    <lineage>
        <taxon>Bacteria</taxon>
        <taxon>Bacillati</taxon>
        <taxon>Bacillota</taxon>
        <taxon>Bacilli</taxon>
        <taxon>Bacillales</taxon>
        <taxon>Fictibacillaceae</taxon>
        <taxon>Fictibacillus</taxon>
    </lineage>
</organism>
<dbReference type="RefSeq" id="WP_007203778.1">
    <property type="nucleotide sequence ID" value="NZ_AKKV01000043.1"/>
</dbReference>
<evidence type="ECO:0000313" key="2">
    <source>
        <dbReference type="EMBL" id="EIT83857.1"/>
    </source>
</evidence>
<name>I8AE40_9BACL</name>
<comment type="caution">
    <text evidence="2">The sequence shown here is derived from an EMBL/GenBank/DDBJ whole genome shotgun (WGS) entry which is preliminary data.</text>
</comment>
<keyword evidence="3" id="KW-1185">Reference proteome</keyword>
<keyword evidence="1" id="KW-0732">Signal</keyword>
<dbReference type="PROSITE" id="PS51257">
    <property type="entry name" value="PROKAR_LIPOPROTEIN"/>
    <property type="match status" value="1"/>
</dbReference>
<sequence length="153" mass="17393">MPIKKLTVCACSMLLLTACSFTNKDHYEPTANESPKNMRDNLWGHGVVNYHATKNNPNFNYSYETNKNPHDYQKMNTARFDLSDDQDKIREQVVSISGINPQIVTINGNYAHIHINVPSSYSNGKVAKMRRDILHGVNAAVPRYKYSVTMDEV</sequence>
<accession>I8AE40</accession>
<dbReference type="eggNOG" id="ENOG502ZXQS">
    <property type="taxonomic scope" value="Bacteria"/>
</dbReference>
<protein>
    <recommendedName>
        <fullName evidence="4">Sporulation protein</fullName>
    </recommendedName>
</protein>
<dbReference type="OrthoDB" id="2966336at2"/>
<feature type="signal peptide" evidence="1">
    <location>
        <begin position="1"/>
        <end position="24"/>
    </location>
</feature>
<evidence type="ECO:0000313" key="3">
    <source>
        <dbReference type="Proteomes" id="UP000004080"/>
    </source>
</evidence>
<evidence type="ECO:0000256" key="1">
    <source>
        <dbReference type="SAM" id="SignalP"/>
    </source>
</evidence>
<gene>
    <name evidence="2" type="ORF">A374_18554</name>
</gene>
<dbReference type="AlphaFoldDB" id="I8AE40"/>